<feature type="non-terminal residue" evidence="3">
    <location>
        <position position="1"/>
    </location>
</feature>
<keyword evidence="1" id="KW-0238">DNA-binding</keyword>
<evidence type="ECO:0000259" key="2">
    <source>
        <dbReference type="Pfam" id="PF07282"/>
    </source>
</evidence>
<dbReference type="RefSeq" id="WP_181755113.1">
    <property type="nucleotide sequence ID" value="NZ_JACEIQ010000052.1"/>
</dbReference>
<name>A0A7W1WV82_9BACL</name>
<dbReference type="GO" id="GO:0003677">
    <property type="term" value="F:DNA binding"/>
    <property type="evidence" value="ECO:0007669"/>
    <property type="project" value="UniProtKB-KW"/>
</dbReference>
<dbReference type="Proteomes" id="UP000535491">
    <property type="component" value="Unassembled WGS sequence"/>
</dbReference>
<evidence type="ECO:0000313" key="3">
    <source>
        <dbReference type="EMBL" id="MBA4496572.1"/>
    </source>
</evidence>
<accession>A0A7W1WV82</accession>
<dbReference type="InterPro" id="IPR010095">
    <property type="entry name" value="Cas12f1-like_TNB"/>
</dbReference>
<evidence type="ECO:0000313" key="4">
    <source>
        <dbReference type="Proteomes" id="UP000535491"/>
    </source>
</evidence>
<reference evidence="3 4" key="1">
    <citation type="submission" date="2020-07" db="EMBL/GenBank/DDBJ databases">
        <authorList>
            <person name="Feng H."/>
        </authorList>
    </citation>
    <scope>NUCLEOTIDE SEQUENCE [LARGE SCALE GENOMIC DNA]</scope>
    <source>
        <strain evidence="4">s-10</strain>
    </source>
</reference>
<feature type="domain" description="Cas12f1-like TNB" evidence="2">
    <location>
        <begin position="1"/>
        <end position="37"/>
    </location>
</feature>
<organism evidence="3 4">
    <name type="scientific">Paenactinomyces guangxiensis</name>
    <dbReference type="NCBI Taxonomy" id="1490290"/>
    <lineage>
        <taxon>Bacteria</taxon>
        <taxon>Bacillati</taxon>
        <taxon>Bacillota</taxon>
        <taxon>Bacilli</taxon>
        <taxon>Bacillales</taxon>
        <taxon>Thermoactinomycetaceae</taxon>
        <taxon>Paenactinomyces</taxon>
    </lineage>
</organism>
<dbReference type="Pfam" id="PF07282">
    <property type="entry name" value="Cas12f1-like_TNB"/>
    <property type="match status" value="1"/>
</dbReference>
<proteinExistence type="predicted"/>
<gene>
    <name evidence="3" type="ORF">H1191_20175</name>
</gene>
<comment type="caution">
    <text evidence="3">The sequence shown here is derived from an EMBL/GenBank/DDBJ whole genome shotgun (WGS) entry which is preliminary data.</text>
</comment>
<protein>
    <submittedName>
        <fullName evidence="3">Transposase</fullName>
    </submittedName>
</protein>
<sequence length="47" mass="5326">CSCCGHKKINLSLSERMFRCEQYGCERDRDLNAAVNLAKADEYAVLT</sequence>
<keyword evidence="4" id="KW-1185">Reference proteome</keyword>
<evidence type="ECO:0000256" key="1">
    <source>
        <dbReference type="ARBA" id="ARBA00023125"/>
    </source>
</evidence>
<dbReference type="EMBL" id="JACEIQ010000052">
    <property type="protein sequence ID" value="MBA4496572.1"/>
    <property type="molecule type" value="Genomic_DNA"/>
</dbReference>
<dbReference type="AlphaFoldDB" id="A0A7W1WV82"/>